<gene>
    <name evidence="2" type="ORF">Ciccas_009172</name>
</gene>
<organism evidence="2 3">
    <name type="scientific">Cichlidogyrus casuarinus</name>
    <dbReference type="NCBI Taxonomy" id="1844966"/>
    <lineage>
        <taxon>Eukaryota</taxon>
        <taxon>Metazoa</taxon>
        <taxon>Spiralia</taxon>
        <taxon>Lophotrochozoa</taxon>
        <taxon>Platyhelminthes</taxon>
        <taxon>Monogenea</taxon>
        <taxon>Monopisthocotylea</taxon>
        <taxon>Dactylogyridea</taxon>
        <taxon>Ancyrocephalidae</taxon>
        <taxon>Cichlidogyrus</taxon>
    </lineage>
</organism>
<accession>A0ABD2PYT0</accession>
<dbReference type="AlphaFoldDB" id="A0ABD2PYT0"/>
<dbReference type="Proteomes" id="UP001626550">
    <property type="component" value="Unassembled WGS sequence"/>
</dbReference>
<dbReference type="EMBL" id="JBJKFK010001787">
    <property type="protein sequence ID" value="KAL3312238.1"/>
    <property type="molecule type" value="Genomic_DNA"/>
</dbReference>
<dbReference type="SUPFAM" id="SSF48726">
    <property type="entry name" value="Immunoglobulin"/>
    <property type="match status" value="1"/>
</dbReference>
<evidence type="ECO:0000313" key="2">
    <source>
        <dbReference type="EMBL" id="KAL3312238.1"/>
    </source>
</evidence>
<reference evidence="2 3" key="1">
    <citation type="submission" date="2024-11" db="EMBL/GenBank/DDBJ databases">
        <title>Adaptive evolution of stress response genes in parasites aligns with host niche diversity.</title>
        <authorList>
            <person name="Hahn C."/>
            <person name="Resl P."/>
        </authorList>
    </citation>
    <scope>NUCLEOTIDE SEQUENCE [LARGE SCALE GENOMIC DNA]</scope>
    <source>
        <strain evidence="2">EGGRZ-B1_66</strain>
        <tissue evidence="2">Body</tissue>
    </source>
</reference>
<dbReference type="InterPro" id="IPR007110">
    <property type="entry name" value="Ig-like_dom"/>
</dbReference>
<dbReference type="InterPro" id="IPR036179">
    <property type="entry name" value="Ig-like_dom_sf"/>
</dbReference>
<name>A0ABD2PYT0_9PLAT</name>
<keyword evidence="3" id="KW-1185">Reference proteome</keyword>
<evidence type="ECO:0000313" key="3">
    <source>
        <dbReference type="Proteomes" id="UP001626550"/>
    </source>
</evidence>
<dbReference type="Gene3D" id="2.60.40.10">
    <property type="entry name" value="Immunoglobulins"/>
    <property type="match status" value="1"/>
</dbReference>
<protein>
    <recommendedName>
        <fullName evidence="1">Ig-like domain-containing protein</fullName>
    </recommendedName>
</protein>
<feature type="domain" description="Ig-like" evidence="1">
    <location>
        <begin position="73"/>
        <end position="107"/>
    </location>
</feature>
<dbReference type="InterPro" id="IPR013783">
    <property type="entry name" value="Ig-like_fold"/>
</dbReference>
<dbReference type="PROSITE" id="PS50835">
    <property type="entry name" value="IG_LIKE"/>
    <property type="match status" value="1"/>
</dbReference>
<proteinExistence type="predicted"/>
<sequence length="147" mass="17112">MDSPYGSQNKITSQVRFKAPDGESYIRRAEYNLTMTKELNSGYIDCEFWPEDNLDRIARQRLRLYIMYPPDPPQITTANGIERYKEGQLISLECLVKNGNPPPSIEWRLGESYYFVPGETQLKRPPELANFFVKLKERINDKYPGQG</sequence>
<comment type="caution">
    <text evidence="2">The sequence shown here is derived from an EMBL/GenBank/DDBJ whole genome shotgun (WGS) entry which is preliminary data.</text>
</comment>
<evidence type="ECO:0000259" key="1">
    <source>
        <dbReference type="PROSITE" id="PS50835"/>
    </source>
</evidence>